<evidence type="ECO:0000313" key="1">
    <source>
        <dbReference type="EMBL" id="MBW0526671.1"/>
    </source>
</evidence>
<comment type="caution">
    <text evidence="1">The sequence shown here is derived from an EMBL/GenBank/DDBJ whole genome shotgun (WGS) entry which is preliminary data.</text>
</comment>
<reference evidence="1" key="1">
    <citation type="submission" date="2021-03" db="EMBL/GenBank/DDBJ databases">
        <title>Draft genome sequence of rust myrtle Austropuccinia psidii MF-1, a brazilian biotype.</title>
        <authorList>
            <person name="Quecine M.C."/>
            <person name="Pachon D.M.R."/>
            <person name="Bonatelli M.L."/>
            <person name="Correr F.H."/>
            <person name="Franceschini L.M."/>
            <person name="Leite T.F."/>
            <person name="Margarido G.R.A."/>
            <person name="Almeida C.A."/>
            <person name="Ferrarezi J.A."/>
            <person name="Labate C.A."/>
        </authorList>
    </citation>
    <scope>NUCLEOTIDE SEQUENCE</scope>
    <source>
        <strain evidence="1">MF-1</strain>
    </source>
</reference>
<accession>A0A9Q3EXK2</accession>
<dbReference type="AlphaFoldDB" id="A0A9Q3EXK2"/>
<dbReference type="EMBL" id="AVOT02032843">
    <property type="protein sequence ID" value="MBW0526671.1"/>
    <property type="molecule type" value="Genomic_DNA"/>
</dbReference>
<gene>
    <name evidence="1" type="ORF">O181_066386</name>
</gene>
<protein>
    <submittedName>
        <fullName evidence="1">Uncharacterized protein</fullName>
    </submittedName>
</protein>
<dbReference type="OrthoDB" id="2851338at2759"/>
<sequence>MHEAVLAVFSEPGPVLPLEEFTRWYDEEHVPMRMSTFPEFLTGARYQASDGKQPSFAAFYDISSFALFEQPKYINLRTDRSPRESRIFAEIGTIDRRTYKCLEDKHPGTNRDYYPFVLTVESSQVLDDLKSELERLPGWKRSRTCHLVDFSVTGSLQVSSTDSTRLPAVLLIVDFDNQNENASIFPLLDLKAKNLCGENFTVRTWKLLRFWENSSQP</sequence>
<evidence type="ECO:0000313" key="2">
    <source>
        <dbReference type="Proteomes" id="UP000765509"/>
    </source>
</evidence>
<keyword evidence="2" id="KW-1185">Reference proteome</keyword>
<proteinExistence type="predicted"/>
<organism evidence="1 2">
    <name type="scientific">Austropuccinia psidii MF-1</name>
    <dbReference type="NCBI Taxonomy" id="1389203"/>
    <lineage>
        <taxon>Eukaryota</taxon>
        <taxon>Fungi</taxon>
        <taxon>Dikarya</taxon>
        <taxon>Basidiomycota</taxon>
        <taxon>Pucciniomycotina</taxon>
        <taxon>Pucciniomycetes</taxon>
        <taxon>Pucciniales</taxon>
        <taxon>Sphaerophragmiaceae</taxon>
        <taxon>Austropuccinia</taxon>
    </lineage>
</organism>
<name>A0A9Q3EXK2_9BASI</name>
<dbReference type="Proteomes" id="UP000765509">
    <property type="component" value="Unassembled WGS sequence"/>
</dbReference>